<organism evidence="1 2">
    <name type="scientific">Paenibacillus polymyxa</name>
    <name type="common">Bacillus polymyxa</name>
    <dbReference type="NCBI Taxonomy" id="1406"/>
    <lineage>
        <taxon>Bacteria</taxon>
        <taxon>Bacillati</taxon>
        <taxon>Bacillota</taxon>
        <taxon>Bacilli</taxon>
        <taxon>Bacillales</taxon>
        <taxon>Paenibacillaceae</taxon>
        <taxon>Paenibacillus</taxon>
    </lineage>
</organism>
<dbReference type="EMBL" id="CP097770">
    <property type="protein sequence ID" value="URJ50753.1"/>
    <property type="molecule type" value="Genomic_DNA"/>
</dbReference>
<evidence type="ECO:0000313" key="1">
    <source>
        <dbReference type="EMBL" id="URJ50753.1"/>
    </source>
</evidence>
<evidence type="ECO:0000313" key="2">
    <source>
        <dbReference type="Proteomes" id="UP001055784"/>
    </source>
</evidence>
<protein>
    <submittedName>
        <fullName evidence="1">Uncharacterized protein</fullName>
    </submittedName>
</protein>
<sequence length="135" mass="16338">MDNPDITRLEKRINILLEWKSVLLRLAEDELSPYDKWCAEKELSREDQHFITNLCMLFNIRLHPDQSNLDVQKITKNFEEHFKVNDFELSYEVFEKFIKDYQLRENPIHEWDAREVLEKLAESNRSVELKEKLLG</sequence>
<name>A0AAE9L922_PAEPO</name>
<reference evidence="1" key="1">
    <citation type="submission" date="2022-11" db="EMBL/GenBank/DDBJ databases">
        <authorList>
            <person name="Vasilchenko N.G."/>
            <person name="Prazdnova E.V."/>
            <person name="Gorovtsov A.V."/>
            <person name="Chistyakov V.A."/>
            <person name="Pak M.L."/>
        </authorList>
    </citation>
    <scope>NUCLEOTIDE SEQUENCE</scope>
    <source>
        <strain evidence="1">R 4.5</strain>
    </source>
</reference>
<accession>A0AAE9L922</accession>
<dbReference type="Proteomes" id="UP001055784">
    <property type="component" value="Chromosome"/>
</dbReference>
<dbReference type="RefSeq" id="WP_250260659.1">
    <property type="nucleotide sequence ID" value="NZ_CP097770.1"/>
</dbReference>
<dbReference type="AlphaFoldDB" id="A0AAE9L922"/>
<gene>
    <name evidence="1" type="ORF">MF626_000121</name>
</gene>
<proteinExistence type="predicted"/>